<name>A0ABN8SA55_9CNID</name>
<reference evidence="3 4" key="1">
    <citation type="submission" date="2022-05" db="EMBL/GenBank/DDBJ databases">
        <authorList>
            <consortium name="Genoscope - CEA"/>
            <person name="William W."/>
        </authorList>
    </citation>
    <scope>NUCLEOTIDE SEQUENCE [LARGE SCALE GENOMIC DNA]</scope>
</reference>
<sequence length="199" mass="22439">LGDKELKSKACCFLGWSDSELEKYEQSKEFSKESPRVAKKEEGKTLQAEASGCSELPERHIFNLLQQIEQQAKEDTNNHKTGISENFKRNTKEKGFSISDNQGEGNCMFLALSEQLHLKKGIKISQAELRQTVVQYLRKNPTLVSVSDGTWGDHVILHGTAKLFKTCIHVISSHHDEVMICPEYDVTASTRLVLGHVHE</sequence>
<accession>A0ABN8SA55</accession>
<feature type="domain" description="OTU" evidence="2">
    <location>
        <begin position="102"/>
        <end position="181"/>
    </location>
</feature>
<dbReference type="Proteomes" id="UP001159405">
    <property type="component" value="Unassembled WGS sequence"/>
</dbReference>
<dbReference type="InterPro" id="IPR050704">
    <property type="entry name" value="Peptidase_C85-like"/>
</dbReference>
<gene>
    <name evidence="3" type="ORF">PLOB_00038512</name>
</gene>
<dbReference type="SUPFAM" id="SSF54001">
    <property type="entry name" value="Cysteine proteinases"/>
    <property type="match status" value="1"/>
</dbReference>
<feature type="non-terminal residue" evidence="3">
    <location>
        <position position="199"/>
    </location>
</feature>
<feature type="region of interest" description="Disordered" evidence="1">
    <location>
        <begin position="25"/>
        <end position="44"/>
    </location>
</feature>
<feature type="non-terminal residue" evidence="3">
    <location>
        <position position="1"/>
    </location>
</feature>
<evidence type="ECO:0000313" key="4">
    <source>
        <dbReference type="Proteomes" id="UP001159405"/>
    </source>
</evidence>
<proteinExistence type="predicted"/>
<dbReference type="CDD" id="cd22758">
    <property type="entry name" value="OTU_232R-like"/>
    <property type="match status" value="1"/>
</dbReference>
<evidence type="ECO:0000256" key="1">
    <source>
        <dbReference type="SAM" id="MobiDB-lite"/>
    </source>
</evidence>
<dbReference type="InterPro" id="IPR038765">
    <property type="entry name" value="Papain-like_cys_pep_sf"/>
</dbReference>
<evidence type="ECO:0000313" key="3">
    <source>
        <dbReference type="EMBL" id="CAH3187870.1"/>
    </source>
</evidence>
<dbReference type="PANTHER" id="PTHR12419:SF11">
    <property type="entry name" value="OTU DOMAIN-CONTAINING PROTEIN DDB_G0284757"/>
    <property type="match status" value="1"/>
</dbReference>
<dbReference type="EMBL" id="CALNXK010000574">
    <property type="protein sequence ID" value="CAH3187870.1"/>
    <property type="molecule type" value="Genomic_DNA"/>
</dbReference>
<dbReference type="Gene3D" id="3.90.70.80">
    <property type="match status" value="1"/>
</dbReference>
<dbReference type="PANTHER" id="PTHR12419">
    <property type="entry name" value="OTU DOMAIN CONTAINING PROTEIN"/>
    <property type="match status" value="1"/>
</dbReference>
<comment type="caution">
    <text evidence="3">The sequence shown here is derived from an EMBL/GenBank/DDBJ whole genome shotgun (WGS) entry which is preliminary data.</text>
</comment>
<dbReference type="Pfam" id="PF02338">
    <property type="entry name" value="OTU"/>
    <property type="match status" value="1"/>
</dbReference>
<keyword evidence="4" id="KW-1185">Reference proteome</keyword>
<evidence type="ECO:0000259" key="2">
    <source>
        <dbReference type="Pfam" id="PF02338"/>
    </source>
</evidence>
<dbReference type="InterPro" id="IPR003323">
    <property type="entry name" value="OTU_dom"/>
</dbReference>
<protein>
    <recommendedName>
        <fullName evidence="2">OTU domain-containing protein</fullName>
    </recommendedName>
</protein>
<organism evidence="3 4">
    <name type="scientific">Porites lobata</name>
    <dbReference type="NCBI Taxonomy" id="104759"/>
    <lineage>
        <taxon>Eukaryota</taxon>
        <taxon>Metazoa</taxon>
        <taxon>Cnidaria</taxon>
        <taxon>Anthozoa</taxon>
        <taxon>Hexacorallia</taxon>
        <taxon>Scleractinia</taxon>
        <taxon>Fungiina</taxon>
        <taxon>Poritidae</taxon>
        <taxon>Porites</taxon>
    </lineage>
</organism>